<evidence type="ECO:0000256" key="1">
    <source>
        <dbReference type="ARBA" id="ARBA00004496"/>
    </source>
</evidence>
<gene>
    <name evidence="15" type="ORF">PZA18_11510</name>
</gene>
<dbReference type="InterPro" id="IPR050156">
    <property type="entry name" value="TC-AMP_synthase_SUA5"/>
</dbReference>
<dbReference type="InterPro" id="IPR017945">
    <property type="entry name" value="DHBP_synth_RibB-like_a/b_dom"/>
</dbReference>
<evidence type="ECO:0000256" key="3">
    <source>
        <dbReference type="ARBA" id="ARBA00012584"/>
    </source>
</evidence>
<dbReference type="Pfam" id="PF01300">
    <property type="entry name" value="Sua5_yciO_yrdC"/>
    <property type="match status" value="1"/>
</dbReference>
<keyword evidence="7 13" id="KW-0819">tRNA processing</keyword>
<dbReference type="EC" id="2.7.7.87" evidence="3 13"/>
<dbReference type="InterPro" id="IPR038385">
    <property type="entry name" value="Sua5/YwlC_C"/>
</dbReference>
<comment type="caution">
    <text evidence="15">The sequence shown here is derived from an EMBL/GenBank/DDBJ whole genome shotgun (WGS) entry which is preliminary data.</text>
</comment>
<dbReference type="InterPro" id="IPR010923">
    <property type="entry name" value="T(6)A37_SUA5"/>
</dbReference>
<evidence type="ECO:0000256" key="11">
    <source>
        <dbReference type="ARBA" id="ARBA00029774"/>
    </source>
</evidence>
<dbReference type="EMBL" id="JARRAF010000011">
    <property type="protein sequence ID" value="MDK2124679.1"/>
    <property type="molecule type" value="Genomic_DNA"/>
</dbReference>
<comment type="similarity">
    <text evidence="2 13">Belongs to the SUA5 family.</text>
</comment>
<evidence type="ECO:0000256" key="4">
    <source>
        <dbReference type="ARBA" id="ARBA00015492"/>
    </source>
</evidence>
<dbReference type="Gene3D" id="3.90.870.10">
    <property type="entry name" value="DHBP synthase"/>
    <property type="match status" value="1"/>
</dbReference>
<evidence type="ECO:0000313" key="15">
    <source>
        <dbReference type="EMBL" id="MDK2124679.1"/>
    </source>
</evidence>
<evidence type="ECO:0000256" key="7">
    <source>
        <dbReference type="ARBA" id="ARBA00022694"/>
    </source>
</evidence>
<accession>A0ABT7DXG1</accession>
<dbReference type="PIRSF" id="PIRSF004930">
    <property type="entry name" value="Tln_factor_SUA5"/>
    <property type="match status" value="1"/>
</dbReference>
<keyword evidence="8 13" id="KW-0548">Nucleotidyltransferase</keyword>
<evidence type="ECO:0000256" key="8">
    <source>
        <dbReference type="ARBA" id="ARBA00022695"/>
    </source>
</evidence>
<evidence type="ECO:0000256" key="2">
    <source>
        <dbReference type="ARBA" id="ARBA00007663"/>
    </source>
</evidence>
<keyword evidence="16" id="KW-1185">Reference proteome</keyword>
<comment type="subcellular location">
    <subcellularLocation>
        <location evidence="1 13">Cytoplasm</location>
    </subcellularLocation>
</comment>
<evidence type="ECO:0000256" key="9">
    <source>
        <dbReference type="ARBA" id="ARBA00022741"/>
    </source>
</evidence>
<proteinExistence type="inferred from homology"/>
<evidence type="ECO:0000259" key="14">
    <source>
        <dbReference type="PROSITE" id="PS51163"/>
    </source>
</evidence>
<evidence type="ECO:0000256" key="6">
    <source>
        <dbReference type="ARBA" id="ARBA00022679"/>
    </source>
</evidence>
<protein>
    <recommendedName>
        <fullName evidence="4 13">Threonylcarbamoyl-AMP synthase</fullName>
        <shortName evidence="13">TC-AMP synthase</shortName>
        <ecNumber evidence="3 13">2.7.7.87</ecNumber>
    </recommendedName>
    <alternativeName>
        <fullName evidence="11 13">L-threonylcarbamoyladenylate synthase</fullName>
    </alternativeName>
</protein>
<evidence type="ECO:0000313" key="16">
    <source>
        <dbReference type="Proteomes" id="UP001172778"/>
    </source>
</evidence>
<comment type="catalytic activity">
    <reaction evidence="12 13">
        <text>L-threonine + hydrogencarbonate + ATP = L-threonylcarbamoyladenylate + diphosphate + H2O</text>
        <dbReference type="Rhea" id="RHEA:36407"/>
        <dbReference type="ChEBI" id="CHEBI:15377"/>
        <dbReference type="ChEBI" id="CHEBI:17544"/>
        <dbReference type="ChEBI" id="CHEBI:30616"/>
        <dbReference type="ChEBI" id="CHEBI:33019"/>
        <dbReference type="ChEBI" id="CHEBI:57926"/>
        <dbReference type="ChEBI" id="CHEBI:73682"/>
        <dbReference type="EC" id="2.7.7.87"/>
    </reaction>
</comment>
<evidence type="ECO:0000256" key="12">
    <source>
        <dbReference type="ARBA" id="ARBA00048366"/>
    </source>
</evidence>
<evidence type="ECO:0000256" key="10">
    <source>
        <dbReference type="ARBA" id="ARBA00022840"/>
    </source>
</evidence>
<comment type="function">
    <text evidence="13">Required for the formation of a threonylcarbamoyl group on adenosine at position 37 (t(6)A37) in tRNAs that read codons beginning with adenine.</text>
</comment>
<evidence type="ECO:0000256" key="13">
    <source>
        <dbReference type="PIRNR" id="PIRNR004930"/>
    </source>
</evidence>
<reference evidence="15" key="1">
    <citation type="submission" date="2023-03" db="EMBL/GenBank/DDBJ databases">
        <title>Chitinimonas shenzhenensis gen. nov., sp. nov., a novel member of family Burkholderiaceae isolated from activated sludge collected in Shen Zhen, China.</title>
        <authorList>
            <person name="Wang X."/>
        </authorList>
    </citation>
    <scope>NUCLEOTIDE SEQUENCE</scope>
    <source>
        <strain evidence="15">DQS-5</strain>
    </source>
</reference>
<dbReference type="Pfam" id="PF03481">
    <property type="entry name" value="Sua5_C"/>
    <property type="match status" value="1"/>
</dbReference>
<keyword evidence="9 13" id="KW-0547">Nucleotide-binding</keyword>
<keyword evidence="6 13" id="KW-0808">Transferase</keyword>
<evidence type="ECO:0000256" key="5">
    <source>
        <dbReference type="ARBA" id="ARBA00022490"/>
    </source>
</evidence>
<name>A0ABT7DXG1_9NEIS</name>
<dbReference type="Proteomes" id="UP001172778">
    <property type="component" value="Unassembled WGS sequence"/>
</dbReference>
<dbReference type="GO" id="GO:0061710">
    <property type="term" value="F:L-threonylcarbamoyladenylate synthase"/>
    <property type="evidence" value="ECO:0007669"/>
    <property type="project" value="UniProtKB-EC"/>
</dbReference>
<keyword evidence="5 13" id="KW-0963">Cytoplasm</keyword>
<dbReference type="InterPro" id="IPR005145">
    <property type="entry name" value="Sua5_C"/>
</dbReference>
<sequence>MTHISTDIDQALALLRQGDLVAIPTETVYGLAADASQPDAVAKIFAMKGRPSDHPIIVHIAGIEQLSQWARDIPEVAYQLAAAFWPGSLTLILPRQTGVSDAVTGGQDTVGLRAPAHPLTHELLTRFGGGLAAPSANRFGHVSPTLASHVAAEFGHALPLILDGGPCRIGVESTIVGLTTDEPTLLRPGGIPAEAIEAVLGCKLVHHRRSDTAKIRVSGLLDSHYAPHTPLTIGALPLLLAEAIQRTAAGKRVALLHRSPTVSYPAGVYGQTMPEDAESYARILYATLREFDRQGFDLLLLETPPAGPAWLAIEDRLQRAATHRLG</sequence>
<feature type="domain" description="YrdC-like" evidence="14">
    <location>
        <begin position="5"/>
        <end position="191"/>
    </location>
</feature>
<dbReference type="InterPro" id="IPR006070">
    <property type="entry name" value="Sua5-like_dom"/>
</dbReference>
<dbReference type="PROSITE" id="PS51163">
    <property type="entry name" value="YRDC"/>
    <property type="match status" value="1"/>
</dbReference>
<dbReference type="PANTHER" id="PTHR17490">
    <property type="entry name" value="SUA5"/>
    <property type="match status" value="1"/>
</dbReference>
<organism evidence="15 16">
    <name type="scientific">Parachitinimonas caeni</name>
    <dbReference type="NCBI Taxonomy" id="3031301"/>
    <lineage>
        <taxon>Bacteria</taxon>
        <taxon>Pseudomonadati</taxon>
        <taxon>Pseudomonadota</taxon>
        <taxon>Betaproteobacteria</taxon>
        <taxon>Neisseriales</taxon>
        <taxon>Chitinibacteraceae</taxon>
        <taxon>Parachitinimonas</taxon>
    </lineage>
</organism>
<dbReference type="Gene3D" id="3.40.50.11030">
    <property type="entry name" value="Threonylcarbamoyl-AMP synthase, C-terminal domain"/>
    <property type="match status" value="1"/>
</dbReference>
<dbReference type="NCBIfam" id="TIGR00057">
    <property type="entry name" value="L-threonylcarbamoyladenylate synthase"/>
    <property type="match status" value="1"/>
</dbReference>
<dbReference type="PANTHER" id="PTHR17490:SF16">
    <property type="entry name" value="THREONYLCARBAMOYL-AMP SYNTHASE"/>
    <property type="match status" value="1"/>
</dbReference>
<keyword evidence="10 13" id="KW-0067">ATP-binding</keyword>
<dbReference type="SUPFAM" id="SSF55821">
    <property type="entry name" value="YrdC/RibB"/>
    <property type="match status" value="1"/>
</dbReference>
<dbReference type="RefSeq" id="WP_284100989.1">
    <property type="nucleotide sequence ID" value="NZ_JARRAF010000011.1"/>
</dbReference>